<name>A0A225URT0_9STRA</name>
<feature type="non-terminal residue" evidence="1">
    <location>
        <position position="1"/>
    </location>
</feature>
<dbReference type="EMBL" id="NBNE01012416">
    <property type="protein sequence ID" value="OWY95855.1"/>
    <property type="molecule type" value="Genomic_DNA"/>
</dbReference>
<dbReference type="STRING" id="4795.A0A225URT0"/>
<keyword evidence="2" id="KW-1185">Reference proteome</keyword>
<evidence type="ECO:0000313" key="2">
    <source>
        <dbReference type="Proteomes" id="UP000198211"/>
    </source>
</evidence>
<gene>
    <name evidence="1" type="ORF">PHMEG_00034030</name>
</gene>
<dbReference type="InterPro" id="IPR013762">
    <property type="entry name" value="Integrase-like_cat_sf"/>
</dbReference>
<dbReference type="OrthoDB" id="92990at2759"/>
<dbReference type="Gene3D" id="1.10.443.10">
    <property type="entry name" value="Intergrase catalytic core"/>
    <property type="match status" value="1"/>
</dbReference>
<comment type="caution">
    <text evidence="1">The sequence shown here is derived from an EMBL/GenBank/DDBJ whole genome shotgun (WGS) entry which is preliminary data.</text>
</comment>
<dbReference type="GO" id="GO:0003677">
    <property type="term" value="F:DNA binding"/>
    <property type="evidence" value="ECO:0007669"/>
    <property type="project" value="InterPro"/>
</dbReference>
<reference evidence="2" key="1">
    <citation type="submission" date="2017-03" db="EMBL/GenBank/DDBJ databases">
        <title>Phytopthora megakarya and P. palmivora, two closely related causual agents of cacao black pod achieved similar genome size and gene model numbers by different mechanisms.</title>
        <authorList>
            <person name="Ali S."/>
            <person name="Shao J."/>
            <person name="Larry D.J."/>
            <person name="Kronmiller B."/>
            <person name="Shen D."/>
            <person name="Strem M.D."/>
            <person name="Melnick R.L."/>
            <person name="Guiltinan M.J."/>
            <person name="Tyler B.M."/>
            <person name="Meinhardt L.W."/>
            <person name="Bailey B.A."/>
        </authorList>
    </citation>
    <scope>NUCLEOTIDE SEQUENCE [LARGE SCALE GENOMIC DNA]</scope>
    <source>
        <strain evidence="2">zdho120</strain>
    </source>
</reference>
<sequence>RSEGATALIAGGVDSTTIKLHGRWRSNAFQRYTHYSNEVGDPLAAVMLVTVSVEDRKVQLIVSIKFASSIFSNGINPFFRNRFSNQ</sequence>
<accession>A0A225URT0</accession>
<organism evidence="1 2">
    <name type="scientific">Phytophthora megakarya</name>
    <dbReference type="NCBI Taxonomy" id="4795"/>
    <lineage>
        <taxon>Eukaryota</taxon>
        <taxon>Sar</taxon>
        <taxon>Stramenopiles</taxon>
        <taxon>Oomycota</taxon>
        <taxon>Peronosporomycetes</taxon>
        <taxon>Peronosporales</taxon>
        <taxon>Peronosporaceae</taxon>
        <taxon>Phytophthora</taxon>
    </lineage>
</organism>
<dbReference type="Proteomes" id="UP000198211">
    <property type="component" value="Unassembled WGS sequence"/>
</dbReference>
<dbReference type="GO" id="GO:0006310">
    <property type="term" value="P:DNA recombination"/>
    <property type="evidence" value="ECO:0007669"/>
    <property type="project" value="InterPro"/>
</dbReference>
<protein>
    <submittedName>
        <fullName evidence="1">Uncharacterized protein</fullName>
    </submittedName>
</protein>
<dbReference type="AlphaFoldDB" id="A0A225URT0"/>
<proteinExistence type="predicted"/>
<evidence type="ECO:0000313" key="1">
    <source>
        <dbReference type="EMBL" id="OWY95855.1"/>
    </source>
</evidence>
<dbReference type="GO" id="GO:0015074">
    <property type="term" value="P:DNA integration"/>
    <property type="evidence" value="ECO:0007669"/>
    <property type="project" value="InterPro"/>
</dbReference>